<name>A0ABQ5N8I4_9CLOT</name>
<gene>
    <name evidence="1" type="ORF">bsdE14_29700</name>
</gene>
<dbReference type="EMBL" id="BRXR01000001">
    <property type="protein sequence ID" value="GLC31560.1"/>
    <property type="molecule type" value="Genomic_DNA"/>
</dbReference>
<evidence type="ECO:0000313" key="2">
    <source>
        <dbReference type="Proteomes" id="UP001208567"/>
    </source>
</evidence>
<evidence type="ECO:0000313" key="1">
    <source>
        <dbReference type="EMBL" id="GLC31560.1"/>
    </source>
</evidence>
<reference evidence="1 2" key="1">
    <citation type="journal article" date="2024" name="Int. J. Syst. Evol. Microbiol.">
        <title>Clostridium omnivorum sp. nov., isolated from anoxic soil under the treatment of reductive soil disinfestation.</title>
        <authorList>
            <person name="Ueki A."/>
            <person name="Tonouchi A."/>
            <person name="Kaku N."/>
            <person name="Honma S."/>
            <person name="Ueki K."/>
        </authorList>
    </citation>
    <scope>NUCLEOTIDE SEQUENCE [LARGE SCALE GENOMIC DNA]</scope>
    <source>
        <strain evidence="1 2">E14</strain>
    </source>
</reference>
<keyword evidence="2" id="KW-1185">Reference proteome</keyword>
<sequence>MIITVVCAEKGCNGNKFKVNTEDDKLILTCTECSTSFNYSLDSLNHIILPKCSKCDNESFKAFNDKGTGKMYIKCTECGNPPESIYVDKDGNQVSYEQLKIMDVESGLFELSEKLDDINEKINNSSMTIEQMYEWMSDLRSTTKKK</sequence>
<accession>A0ABQ5N8I4</accession>
<organism evidence="1 2">
    <name type="scientific">Clostridium omnivorum</name>
    <dbReference type="NCBI Taxonomy" id="1604902"/>
    <lineage>
        <taxon>Bacteria</taxon>
        <taxon>Bacillati</taxon>
        <taxon>Bacillota</taxon>
        <taxon>Clostridia</taxon>
        <taxon>Eubacteriales</taxon>
        <taxon>Clostridiaceae</taxon>
        <taxon>Clostridium</taxon>
    </lineage>
</organism>
<dbReference type="Proteomes" id="UP001208567">
    <property type="component" value="Unassembled WGS sequence"/>
</dbReference>
<proteinExistence type="predicted"/>
<comment type="caution">
    <text evidence="1">The sequence shown here is derived from an EMBL/GenBank/DDBJ whole genome shotgun (WGS) entry which is preliminary data.</text>
</comment>
<protein>
    <submittedName>
        <fullName evidence="1">Uncharacterized protein</fullName>
    </submittedName>
</protein>